<evidence type="ECO:0000259" key="1">
    <source>
        <dbReference type="Pfam" id="PF25208"/>
    </source>
</evidence>
<organism evidence="2 3">
    <name type="scientific">Halobacterium litoreum</name>
    <dbReference type="NCBI Taxonomy" id="2039234"/>
    <lineage>
        <taxon>Archaea</taxon>
        <taxon>Methanobacteriati</taxon>
        <taxon>Methanobacteriota</taxon>
        <taxon>Stenosarchaea group</taxon>
        <taxon>Halobacteria</taxon>
        <taxon>Halobacteriales</taxon>
        <taxon>Halobacteriaceae</taxon>
        <taxon>Halobacterium</taxon>
    </lineage>
</organism>
<name>A0ABD5NCQ8_9EURY</name>
<dbReference type="EMBL" id="JBHRWN010000002">
    <property type="protein sequence ID" value="MFC3477045.1"/>
    <property type="molecule type" value="Genomic_DNA"/>
</dbReference>
<evidence type="ECO:0000313" key="2">
    <source>
        <dbReference type="EMBL" id="MFC3477045.1"/>
    </source>
</evidence>
<gene>
    <name evidence="2" type="ORF">ACFOKC_04835</name>
</gene>
<sequence>MARELDHHCPDCGQERTFYRAAATELHLGQKTKWYCPECGFGFVRIDGDIDSTASA</sequence>
<dbReference type="Proteomes" id="UP001595660">
    <property type="component" value="Unassembled WGS sequence"/>
</dbReference>
<dbReference type="GeneID" id="69117033"/>
<dbReference type="InterPro" id="IPR057160">
    <property type="entry name" value="DUF7838"/>
</dbReference>
<comment type="caution">
    <text evidence="2">The sequence shown here is derived from an EMBL/GenBank/DDBJ whole genome shotgun (WGS) entry which is preliminary data.</text>
</comment>
<reference evidence="2 3" key="1">
    <citation type="journal article" date="2019" name="Int. J. Syst. Evol. Microbiol.">
        <title>The Global Catalogue of Microorganisms (GCM) 10K type strain sequencing project: providing services to taxonomists for standard genome sequencing and annotation.</title>
        <authorList>
            <consortium name="The Broad Institute Genomics Platform"/>
            <consortium name="The Broad Institute Genome Sequencing Center for Infectious Disease"/>
            <person name="Wu L."/>
            <person name="Ma J."/>
        </authorList>
    </citation>
    <scope>NUCLEOTIDE SEQUENCE [LARGE SCALE GENOMIC DNA]</scope>
    <source>
        <strain evidence="2 3">CGMCC 1.12562</strain>
    </source>
</reference>
<evidence type="ECO:0000313" key="3">
    <source>
        <dbReference type="Proteomes" id="UP001595660"/>
    </source>
</evidence>
<accession>A0ABD5NCQ8</accession>
<dbReference type="RefSeq" id="WP_232571821.1">
    <property type="nucleotide sequence ID" value="NZ_CP089466.1"/>
</dbReference>
<proteinExistence type="predicted"/>
<keyword evidence="3" id="KW-1185">Reference proteome</keyword>
<dbReference type="Pfam" id="PF25208">
    <property type="entry name" value="DUF7838"/>
    <property type="match status" value="1"/>
</dbReference>
<feature type="domain" description="DUF7838" evidence="1">
    <location>
        <begin position="1"/>
        <end position="54"/>
    </location>
</feature>
<protein>
    <recommendedName>
        <fullName evidence="1">DUF7838 domain-containing protein</fullName>
    </recommendedName>
</protein>
<dbReference type="AlphaFoldDB" id="A0ABD5NCQ8"/>